<name>A0A926WCZ3_9NOST</name>
<reference evidence="3" key="1">
    <citation type="journal article" date="2020" name="ISME J.">
        <title>Comparative genomics reveals insights into cyanobacterial evolution and habitat adaptation.</title>
        <authorList>
            <person name="Chen M.Y."/>
            <person name="Teng W.K."/>
            <person name="Zhao L."/>
            <person name="Hu C.X."/>
            <person name="Zhou Y.K."/>
            <person name="Han B.P."/>
            <person name="Song L.R."/>
            <person name="Shu W.S."/>
        </authorList>
    </citation>
    <scope>NUCLEOTIDE SEQUENCE [LARGE SCALE GENOMIC DNA]</scope>
    <source>
        <strain evidence="3">FACHB-251</strain>
    </source>
</reference>
<protein>
    <submittedName>
        <fullName evidence="2">Uncharacterized protein</fullName>
    </submittedName>
</protein>
<feature type="region of interest" description="Disordered" evidence="1">
    <location>
        <begin position="15"/>
        <end position="41"/>
    </location>
</feature>
<feature type="compositionally biased region" description="Gly residues" evidence="1">
    <location>
        <begin position="22"/>
        <end position="35"/>
    </location>
</feature>
<dbReference type="RefSeq" id="WP_190556597.1">
    <property type="nucleotide sequence ID" value="NZ_JACJQU010000001.1"/>
</dbReference>
<gene>
    <name evidence="2" type="ORF">H6G06_02115</name>
</gene>
<evidence type="ECO:0000313" key="3">
    <source>
        <dbReference type="Proteomes" id="UP000662185"/>
    </source>
</evidence>
<evidence type="ECO:0000313" key="2">
    <source>
        <dbReference type="EMBL" id="MBD2292305.1"/>
    </source>
</evidence>
<evidence type="ECO:0000256" key="1">
    <source>
        <dbReference type="SAM" id="MobiDB-lite"/>
    </source>
</evidence>
<dbReference type="EMBL" id="JACJQU010000001">
    <property type="protein sequence ID" value="MBD2292305.1"/>
    <property type="molecule type" value="Genomic_DNA"/>
</dbReference>
<comment type="caution">
    <text evidence="2">The sequence shown here is derived from an EMBL/GenBank/DDBJ whole genome shotgun (WGS) entry which is preliminary data.</text>
</comment>
<accession>A0A926WCZ3</accession>
<sequence length="81" mass="8819">MLNIKNELLAELTSETAANINGGQGEQGQGQQGEQGGKEDKSQFNYNRYLKALGIAYLSPPEVGSITDKEALLAQYQGWED</sequence>
<proteinExistence type="predicted"/>
<dbReference type="Proteomes" id="UP000662185">
    <property type="component" value="Unassembled WGS sequence"/>
</dbReference>
<dbReference type="AlphaFoldDB" id="A0A926WCZ3"/>
<keyword evidence="3" id="KW-1185">Reference proteome</keyword>
<organism evidence="2 3">
    <name type="scientific">Anabaena sphaerica FACHB-251</name>
    <dbReference type="NCBI Taxonomy" id="2692883"/>
    <lineage>
        <taxon>Bacteria</taxon>
        <taxon>Bacillati</taxon>
        <taxon>Cyanobacteriota</taxon>
        <taxon>Cyanophyceae</taxon>
        <taxon>Nostocales</taxon>
        <taxon>Nostocaceae</taxon>
        <taxon>Anabaena</taxon>
    </lineage>
</organism>